<protein>
    <submittedName>
        <fullName evidence="2">Uncharacterized protein</fullName>
    </submittedName>
</protein>
<dbReference type="EMBL" id="JROM01000021">
    <property type="protein sequence ID" value="KHE74517.1"/>
    <property type="molecule type" value="Genomic_DNA"/>
</dbReference>
<feature type="transmembrane region" description="Helical" evidence="1">
    <location>
        <begin position="34"/>
        <end position="61"/>
    </location>
</feature>
<dbReference type="RefSeq" id="WP_035963719.1">
    <property type="nucleotide sequence ID" value="NZ_JROM01000021.1"/>
</dbReference>
<dbReference type="eggNOG" id="COG0651">
    <property type="taxonomic scope" value="Bacteria"/>
</dbReference>
<reference evidence="2 3" key="1">
    <citation type="submission" date="2014-09" db="EMBL/GenBank/DDBJ databases">
        <title>High-quality draft genome sequence of Kocuria marina SO9-6, an actinobacterium isolated from a copper mine.</title>
        <authorList>
            <person name="Castro D.B."/>
            <person name="Pereira L.B."/>
            <person name="Silva M.V."/>
            <person name="Silva B.P."/>
            <person name="Zanardi B.R."/>
            <person name="Carlos C."/>
            <person name="Belgini D.R."/>
            <person name="Limache E.G."/>
            <person name="Lacerda G.V."/>
            <person name="Nery M.B."/>
            <person name="Gomes M.B."/>
            <person name="Souza S."/>
            <person name="Silva T.M."/>
            <person name="Rodrigues V.D."/>
            <person name="Paulino L.C."/>
            <person name="Vicentini R."/>
            <person name="Ferraz L.F."/>
            <person name="Ottoboni L.M."/>
        </authorList>
    </citation>
    <scope>NUCLEOTIDE SEQUENCE [LARGE SCALE GENOMIC DNA]</scope>
    <source>
        <strain evidence="2 3">SO9-6</strain>
    </source>
</reference>
<proteinExistence type="predicted"/>
<comment type="caution">
    <text evidence="2">The sequence shown here is derived from an EMBL/GenBank/DDBJ whole genome shotgun (WGS) entry which is preliminary data.</text>
</comment>
<accession>A0A0B0DEC9</accession>
<sequence length="111" mass="11815">MLLSFVGNIGTYLAAVAGAPLTPDAFDTHVSKEAVSPISVLGVGLDSILPLVATGSTLLLMRFTWLVWTAERDPRRRPDGELVSWLLVAAAGIVVPWHGGWGSFWTAAART</sequence>
<gene>
    <name evidence="2" type="ORF">AS25_06920</name>
</gene>
<keyword evidence="1" id="KW-1133">Transmembrane helix</keyword>
<name>A0A0B0DEC9_9MICC</name>
<dbReference type="Proteomes" id="UP000030664">
    <property type="component" value="Unassembled WGS sequence"/>
</dbReference>
<keyword evidence="1" id="KW-0812">Transmembrane</keyword>
<organism evidence="2 3">
    <name type="scientific">Kocuria marina</name>
    <dbReference type="NCBI Taxonomy" id="223184"/>
    <lineage>
        <taxon>Bacteria</taxon>
        <taxon>Bacillati</taxon>
        <taxon>Actinomycetota</taxon>
        <taxon>Actinomycetes</taxon>
        <taxon>Micrococcales</taxon>
        <taxon>Micrococcaceae</taxon>
        <taxon>Kocuria</taxon>
    </lineage>
</organism>
<evidence type="ECO:0000313" key="2">
    <source>
        <dbReference type="EMBL" id="KHE74517.1"/>
    </source>
</evidence>
<dbReference type="STRING" id="223184.AS25_06920"/>
<evidence type="ECO:0000313" key="3">
    <source>
        <dbReference type="Proteomes" id="UP000030664"/>
    </source>
</evidence>
<dbReference type="AlphaFoldDB" id="A0A0B0DEC9"/>
<evidence type="ECO:0000256" key="1">
    <source>
        <dbReference type="SAM" id="Phobius"/>
    </source>
</evidence>
<feature type="transmembrane region" description="Helical" evidence="1">
    <location>
        <begin position="82"/>
        <end position="101"/>
    </location>
</feature>
<keyword evidence="1" id="KW-0472">Membrane</keyword>